<dbReference type="CDD" id="cd00081">
    <property type="entry name" value="Hint"/>
    <property type="match status" value="1"/>
</dbReference>
<dbReference type="Gene3D" id="3.10.28.10">
    <property type="entry name" value="Homing endonucleases"/>
    <property type="match status" value="1"/>
</dbReference>
<dbReference type="InterPro" id="IPR037284">
    <property type="entry name" value="SUF_FeS_clus_asmbl_SufBD_sf"/>
</dbReference>
<dbReference type="InterPro" id="IPR004860">
    <property type="entry name" value="LAGLIDADG_dom"/>
</dbReference>
<dbReference type="PROSITE" id="PS50818">
    <property type="entry name" value="INTEIN_C_TER"/>
    <property type="match status" value="1"/>
</dbReference>
<name>A0A2S5CPJ6_9GAMM</name>
<dbReference type="InterPro" id="IPR055346">
    <property type="entry name" value="Fe-S_cluster_assembly_SufBD"/>
</dbReference>
<dbReference type="Proteomes" id="UP000237423">
    <property type="component" value="Unassembled WGS sequence"/>
</dbReference>
<comment type="caution">
    <text evidence="5">The sequence shown here is derived from an EMBL/GenBank/DDBJ whole genome shotgun (WGS) entry which is preliminary data.</text>
</comment>
<dbReference type="GO" id="GO:0016539">
    <property type="term" value="P:intein-mediated protein splicing"/>
    <property type="evidence" value="ECO:0007669"/>
    <property type="project" value="InterPro"/>
</dbReference>
<reference evidence="5 6" key="1">
    <citation type="submission" date="2017-11" db="EMBL/GenBank/DDBJ databases">
        <title>Draft Genome Sequence of Methylobacter psychrotolerans Sph1T, an Obligate Methanotroph from Low-Temperature Environments.</title>
        <authorList>
            <person name="Oshkin I.Y."/>
            <person name="Miroshnikov K."/>
            <person name="Belova S.E."/>
            <person name="Korzhenkov A."/>
            <person name="Toshchakov S.V."/>
            <person name="Dedysh S.N."/>
        </authorList>
    </citation>
    <scope>NUCLEOTIDE SEQUENCE [LARGE SCALE GENOMIC DNA]</scope>
    <source>
        <strain evidence="5 6">Sph1</strain>
    </source>
</reference>
<accession>A0A2S5CPJ6</accession>
<keyword evidence="1" id="KW-0068">Autocatalytic cleavage</keyword>
<organism evidence="5 6">
    <name type="scientific">Methylovulum psychrotolerans</name>
    <dbReference type="NCBI Taxonomy" id="1704499"/>
    <lineage>
        <taxon>Bacteria</taxon>
        <taxon>Pseudomonadati</taxon>
        <taxon>Pseudomonadota</taxon>
        <taxon>Gammaproteobacteria</taxon>
        <taxon>Methylococcales</taxon>
        <taxon>Methylococcaceae</taxon>
        <taxon>Methylovulum</taxon>
    </lineage>
</organism>
<dbReference type="NCBIfam" id="TIGR01443">
    <property type="entry name" value="intein_Cterm"/>
    <property type="match status" value="1"/>
</dbReference>
<protein>
    <submittedName>
        <fullName evidence="5">Fe-S cluster assembly protein SufD</fullName>
    </submittedName>
</protein>
<dbReference type="AlphaFoldDB" id="A0A2S5CPJ6"/>
<dbReference type="InterPro" id="IPR006142">
    <property type="entry name" value="INTEIN"/>
</dbReference>
<dbReference type="InterPro" id="IPR000825">
    <property type="entry name" value="SUF_FeS_clus_asmbl_SufBD_core"/>
</dbReference>
<dbReference type="Pfam" id="PF19295">
    <property type="entry name" value="SufBD_N"/>
    <property type="match status" value="1"/>
</dbReference>
<dbReference type="SMART" id="SM00306">
    <property type="entry name" value="HintN"/>
    <property type="match status" value="1"/>
</dbReference>
<comment type="similarity">
    <text evidence="3">Belongs to the iron-sulfur cluster assembly SufBD family.</text>
</comment>
<dbReference type="Gene3D" id="2.170.16.10">
    <property type="entry name" value="Hedgehog/Intein (Hint) domain"/>
    <property type="match status" value="2"/>
</dbReference>
<sequence>MSVTSEEINNLINQDYKQGFVTELETDTFPPGLTEEVIHKLSKVKNEPAFMLEYRLKAFRHWQTMTSPEWAFVKFDPIDYQAISYYSAPKRKEDGPKSLDEIDPQVLEAYKKLGIPLDEQERLAGIAVDAVFDSVSVATTFKGKLKEAGVIFCPISEALRDYPELVKEYLGSVVPPGDNYFAALNAAVFTDGSFVYIPKGVRCPMELSTYFRINAANTGQFERTLIIADEGAYVSYLEGCHPAGEQVLTPQGWQAIETLRAGDTVYDHDGQAQRVNALMVRNYCGDMITVRPVSRHNSFRLTTEHPVLAIKRQDVQVKRASRNPHWLPEVSTQKLLEAEPAWLAAKELAAGDFIFVSKLAHQLESPFTDAEAELLGYYLAEGSSYYNTANKQYTNQLSFGLHETALVQHVKALTEKVTGRPVYLTEQADRNGVSLSFYSQHYHDWFIGHCGKGACNKTLSAELMALPPAQIKILLDAYLLGDGNRCERGNSRMVRFCTASQTLAQQVQMLLNTVGIFAWIQTRPGGPAKFSNQSDRVINRQPLYHVGYAEDKAWDMVRETEDYFIVPIREVSYEPFEDLVFNIEVANSHSYLVKGVAVHNCTAPMRDENQLHAAVVELVAMKDATIKYSTVQNWYPGDKNGLGGIYNFVTKRADCRGDNAKVSWTQVETGSAITWKYPSVVLTGDNSVGEFYSVAVTNNYQQADTGTKMIHIGKNTRSTIVSKGISAGKAQNTYRGLVKVLKSAENARNYTQCDSLLVGDQCGAHTFPYIEVKQPSAQVEHEATTSKISEDQLFFCQQRGLSAEDAVSMIVNGFCKEVFKELPMEFAVEAQALLGLSLEGSVG</sequence>
<dbReference type="PANTHER" id="PTHR30508:SF1">
    <property type="entry name" value="UPF0051 PROTEIN ABCI8, CHLOROPLASTIC-RELATED"/>
    <property type="match status" value="1"/>
</dbReference>
<dbReference type="GO" id="GO:0016226">
    <property type="term" value="P:iron-sulfur cluster assembly"/>
    <property type="evidence" value="ECO:0007669"/>
    <property type="project" value="InterPro"/>
</dbReference>
<dbReference type="PANTHER" id="PTHR30508">
    <property type="entry name" value="FES CLUSTER ASSEMBLY PROTEIN SUF"/>
    <property type="match status" value="1"/>
</dbReference>
<evidence type="ECO:0000256" key="3">
    <source>
        <dbReference type="ARBA" id="ARBA00043967"/>
    </source>
</evidence>
<dbReference type="InterPro" id="IPR045595">
    <property type="entry name" value="SufBD_N"/>
</dbReference>
<dbReference type="InterPro" id="IPR003586">
    <property type="entry name" value="Hint_dom_C"/>
</dbReference>
<keyword evidence="2" id="KW-0651">Protein splicing</keyword>
<dbReference type="SUPFAM" id="SSF101960">
    <property type="entry name" value="Stabilizer of iron transporter SufD"/>
    <property type="match status" value="2"/>
</dbReference>
<dbReference type="EMBL" id="PGFZ01000002">
    <property type="protein sequence ID" value="POZ52687.1"/>
    <property type="molecule type" value="Genomic_DNA"/>
</dbReference>
<dbReference type="PRINTS" id="PR00379">
    <property type="entry name" value="INTEIN"/>
</dbReference>
<dbReference type="Pfam" id="PF01458">
    <property type="entry name" value="SUFBD_core"/>
    <property type="match status" value="1"/>
</dbReference>
<evidence type="ECO:0000313" key="5">
    <source>
        <dbReference type="EMBL" id="POZ52687.1"/>
    </source>
</evidence>
<proteinExistence type="inferred from homology"/>
<dbReference type="InterPro" id="IPR030934">
    <property type="entry name" value="Intein_C"/>
</dbReference>
<evidence type="ECO:0000256" key="1">
    <source>
        <dbReference type="ARBA" id="ARBA00022813"/>
    </source>
</evidence>
<feature type="domain" description="DOD-type homing endonuclease" evidence="4">
    <location>
        <begin position="374"/>
        <end position="516"/>
    </location>
</feature>
<dbReference type="InterPro" id="IPR003587">
    <property type="entry name" value="Hint_dom_N"/>
</dbReference>
<gene>
    <name evidence="5" type="primary">sufD_1</name>
    <name evidence="5" type="ORF">AADEFJLK_01293</name>
</gene>
<dbReference type="InterPro" id="IPR004042">
    <property type="entry name" value="Intein_endonuc_central"/>
</dbReference>
<dbReference type="Pfam" id="PF14528">
    <property type="entry name" value="LAGLIDADG_3"/>
    <property type="match status" value="1"/>
</dbReference>
<evidence type="ECO:0000259" key="4">
    <source>
        <dbReference type="PROSITE" id="PS50819"/>
    </source>
</evidence>
<evidence type="ECO:0000313" key="6">
    <source>
        <dbReference type="Proteomes" id="UP000237423"/>
    </source>
</evidence>
<dbReference type="InterPro" id="IPR036844">
    <property type="entry name" value="Hint_dom_sf"/>
</dbReference>
<dbReference type="SUPFAM" id="SSF51294">
    <property type="entry name" value="Hedgehog/intein (Hint) domain"/>
    <property type="match status" value="1"/>
</dbReference>
<dbReference type="GO" id="GO:0004519">
    <property type="term" value="F:endonuclease activity"/>
    <property type="evidence" value="ECO:0007669"/>
    <property type="project" value="InterPro"/>
</dbReference>
<dbReference type="SUPFAM" id="SSF55608">
    <property type="entry name" value="Homing endonucleases"/>
    <property type="match status" value="1"/>
</dbReference>
<dbReference type="InterPro" id="IPR027434">
    <property type="entry name" value="Homing_endonucl"/>
</dbReference>
<dbReference type="PROSITE" id="PS50819">
    <property type="entry name" value="INTEIN_ENDONUCLEASE"/>
    <property type="match status" value="1"/>
</dbReference>
<dbReference type="SMART" id="SM00305">
    <property type="entry name" value="HintC"/>
    <property type="match status" value="1"/>
</dbReference>
<evidence type="ECO:0000256" key="2">
    <source>
        <dbReference type="ARBA" id="ARBA00023000"/>
    </source>
</evidence>